<dbReference type="InterPro" id="IPR023267">
    <property type="entry name" value="RCMT"/>
</dbReference>
<keyword evidence="1 5" id="KW-0489">Methyltransferase</keyword>
<dbReference type="InterPro" id="IPR029063">
    <property type="entry name" value="SAM-dependent_MTases_sf"/>
</dbReference>
<evidence type="ECO:0000313" key="7">
    <source>
        <dbReference type="EMBL" id="SJN22191.1"/>
    </source>
</evidence>
<gene>
    <name evidence="7" type="ORF">FM114_03190</name>
</gene>
<protein>
    <submittedName>
        <fullName evidence="7">Ribosomal RNA small subunit methyltransferase B</fullName>
        <ecNumber evidence="7">2.1.1.-</ecNumber>
    </submittedName>
</protein>
<keyword evidence="3 5" id="KW-0949">S-adenosyl-L-methionine</keyword>
<reference evidence="7 8" key="1">
    <citation type="submission" date="2017-02" db="EMBL/GenBank/DDBJ databases">
        <authorList>
            <person name="Peterson S.W."/>
        </authorList>
    </citation>
    <scope>NUCLEOTIDE SEQUENCE [LARGE SCALE GENOMIC DNA]</scope>
    <source>
        <strain evidence="7 8">LSP_Lj1</strain>
    </source>
</reference>
<dbReference type="EC" id="2.1.1.-" evidence="7"/>
<organism evidence="7 8">
    <name type="scientific">Luteococcus japonicus LSP_Lj1</name>
    <dbReference type="NCBI Taxonomy" id="1255658"/>
    <lineage>
        <taxon>Bacteria</taxon>
        <taxon>Bacillati</taxon>
        <taxon>Actinomycetota</taxon>
        <taxon>Actinomycetes</taxon>
        <taxon>Propionibacteriales</taxon>
        <taxon>Propionibacteriaceae</taxon>
        <taxon>Luteococcus</taxon>
    </lineage>
</organism>
<evidence type="ECO:0000256" key="4">
    <source>
        <dbReference type="ARBA" id="ARBA00022884"/>
    </source>
</evidence>
<evidence type="ECO:0000256" key="2">
    <source>
        <dbReference type="ARBA" id="ARBA00022679"/>
    </source>
</evidence>
<dbReference type="Gene3D" id="1.10.940.10">
    <property type="entry name" value="NusB-like"/>
    <property type="match status" value="1"/>
</dbReference>
<dbReference type="Pfam" id="PF01029">
    <property type="entry name" value="NusB"/>
    <property type="match status" value="1"/>
</dbReference>
<keyword evidence="4 5" id="KW-0694">RNA-binding</keyword>
<dbReference type="SUPFAM" id="SSF48013">
    <property type="entry name" value="NusB-like"/>
    <property type="match status" value="1"/>
</dbReference>
<feature type="active site" description="Nucleophile" evidence="5">
    <location>
        <position position="410"/>
    </location>
</feature>
<dbReference type="PROSITE" id="PS51686">
    <property type="entry name" value="SAM_MT_RSMB_NOP"/>
    <property type="match status" value="1"/>
</dbReference>
<comment type="similarity">
    <text evidence="5">Belongs to the class I-like SAM-binding methyltransferase superfamily. RsmB/NOP family.</text>
</comment>
<evidence type="ECO:0000256" key="1">
    <source>
        <dbReference type="ARBA" id="ARBA00022603"/>
    </source>
</evidence>
<keyword evidence="2 5" id="KW-0808">Transferase</keyword>
<dbReference type="GO" id="GO:0003723">
    <property type="term" value="F:RNA binding"/>
    <property type="evidence" value="ECO:0007669"/>
    <property type="project" value="UniProtKB-UniRule"/>
</dbReference>
<dbReference type="GO" id="GO:0008173">
    <property type="term" value="F:RNA methyltransferase activity"/>
    <property type="evidence" value="ECO:0007669"/>
    <property type="project" value="InterPro"/>
</dbReference>
<dbReference type="InterPro" id="IPR049560">
    <property type="entry name" value="MeTrfase_RsmB-F_NOP2_cat"/>
</dbReference>
<dbReference type="Pfam" id="PF01189">
    <property type="entry name" value="Methyltr_RsmB-F"/>
    <property type="match status" value="1"/>
</dbReference>
<dbReference type="PANTHER" id="PTHR22807">
    <property type="entry name" value="NOP2 YEAST -RELATED NOL1/NOP2/FMU SUN DOMAIN-CONTAINING"/>
    <property type="match status" value="1"/>
</dbReference>
<dbReference type="AlphaFoldDB" id="A0A1R4IQL5"/>
<dbReference type="EMBL" id="FUKQ01000011">
    <property type="protein sequence ID" value="SJN22191.1"/>
    <property type="molecule type" value="Genomic_DNA"/>
</dbReference>
<feature type="domain" description="SAM-dependent MTase RsmB/NOP-type" evidence="6">
    <location>
        <begin position="189"/>
        <end position="473"/>
    </location>
</feature>
<name>A0A1R4IQL5_9ACTN</name>
<evidence type="ECO:0000259" key="6">
    <source>
        <dbReference type="PROSITE" id="PS51686"/>
    </source>
</evidence>
<feature type="binding site" evidence="5">
    <location>
        <position position="340"/>
    </location>
    <ligand>
        <name>S-adenosyl-L-methionine</name>
        <dbReference type="ChEBI" id="CHEBI:59789"/>
    </ligand>
</feature>
<feature type="binding site" evidence="5">
    <location>
        <position position="357"/>
    </location>
    <ligand>
        <name>S-adenosyl-L-methionine</name>
        <dbReference type="ChEBI" id="CHEBI:59789"/>
    </ligand>
</feature>
<dbReference type="Gene3D" id="3.40.50.150">
    <property type="entry name" value="Vaccinia Virus protein VP39"/>
    <property type="match status" value="1"/>
</dbReference>
<dbReference type="InterPro" id="IPR001678">
    <property type="entry name" value="MeTrfase_RsmB-F_NOP2_dom"/>
</dbReference>
<feature type="binding site" evidence="5">
    <location>
        <position position="313"/>
    </location>
    <ligand>
        <name>S-adenosyl-L-methionine</name>
        <dbReference type="ChEBI" id="CHEBI:59789"/>
    </ligand>
</feature>
<feature type="binding site" evidence="5">
    <location>
        <begin position="288"/>
        <end position="294"/>
    </location>
    <ligand>
        <name>S-adenosyl-L-methionine</name>
        <dbReference type="ChEBI" id="CHEBI:59789"/>
    </ligand>
</feature>
<sequence>MNQRDRRDRSQREGFLPDRAPERFIDLARMAAFDTLRDVHASGAYANLALAEQARAHDLTSQEAALCTELVNGTCRWEGTYDRILEAAGGRSLDSLQPAIVDVLRLGTHQLLNMRTPTHAAVSTSVDLAGIALGERTTGVVNAIIRKVSKKDFEQWLDELTEGMGERGALSLRTGHPRWIVDAWATALAGSPDGDLPDGELRAALEADNVAPVPTLVVRPGLCDREELLADGGRATSFSPFGVVREGNPSDLAAVRQRRAAVQDEGSQLVALALTRVEAESGRWLDLCAGPGGKAALLTGLARADGSTLLANEAHEHRADLVRKSLMAYPQNLWEVVVGDGTKPQWEQNTFTRVMADVPCSGLGSLRRRPESRWRRTQQEVGELFQLQCDLLDQAIASAAPGGVIAYVTCSPHRAETSTIVQTIADQRVEILDAAIFLPEVPDCRAATDPRFVQLWPHRHGTDAMFLALLRRL</sequence>
<proteinExistence type="inferred from homology"/>
<keyword evidence="8" id="KW-1185">Reference proteome</keyword>
<dbReference type="PANTHER" id="PTHR22807:SF53">
    <property type="entry name" value="RIBOSOMAL RNA SMALL SUBUNIT METHYLTRANSFERASE B-RELATED"/>
    <property type="match status" value="1"/>
</dbReference>
<evidence type="ECO:0000313" key="8">
    <source>
        <dbReference type="Proteomes" id="UP000188342"/>
    </source>
</evidence>
<dbReference type="STRING" id="1255658.FM114_03190"/>
<dbReference type="OrthoDB" id="9810297at2"/>
<dbReference type="Proteomes" id="UP000188342">
    <property type="component" value="Unassembled WGS sequence"/>
</dbReference>
<dbReference type="InterPro" id="IPR035926">
    <property type="entry name" value="NusB-like_sf"/>
</dbReference>
<evidence type="ECO:0000256" key="3">
    <source>
        <dbReference type="ARBA" id="ARBA00022691"/>
    </source>
</evidence>
<accession>A0A1R4IQL5</accession>
<dbReference type="GO" id="GO:0001510">
    <property type="term" value="P:RNA methylation"/>
    <property type="evidence" value="ECO:0007669"/>
    <property type="project" value="InterPro"/>
</dbReference>
<evidence type="ECO:0000256" key="5">
    <source>
        <dbReference type="PROSITE-ProRule" id="PRU01023"/>
    </source>
</evidence>
<dbReference type="PRINTS" id="PR02008">
    <property type="entry name" value="RCMTFAMILY"/>
</dbReference>
<dbReference type="InterPro" id="IPR006027">
    <property type="entry name" value="NusB_RsmB_TIM44"/>
</dbReference>
<dbReference type="CDD" id="cd02440">
    <property type="entry name" value="AdoMet_MTases"/>
    <property type="match status" value="1"/>
</dbReference>
<dbReference type="GO" id="GO:0006355">
    <property type="term" value="P:regulation of DNA-templated transcription"/>
    <property type="evidence" value="ECO:0007669"/>
    <property type="project" value="InterPro"/>
</dbReference>
<dbReference type="SUPFAM" id="SSF53335">
    <property type="entry name" value="S-adenosyl-L-methionine-dependent methyltransferases"/>
    <property type="match status" value="1"/>
</dbReference>